<name>A0A090YH43_PAEMA</name>
<gene>
    <name evidence="2" type="ORF">DJ90_6633</name>
</gene>
<keyword evidence="1" id="KW-0812">Transmembrane</keyword>
<keyword evidence="1" id="KW-0472">Membrane</keyword>
<evidence type="ECO:0000313" key="2">
    <source>
        <dbReference type="EMBL" id="KFM91545.1"/>
    </source>
</evidence>
<feature type="transmembrane region" description="Helical" evidence="1">
    <location>
        <begin position="34"/>
        <end position="56"/>
    </location>
</feature>
<evidence type="ECO:0000313" key="3">
    <source>
        <dbReference type="Proteomes" id="UP000029278"/>
    </source>
</evidence>
<dbReference type="PATRIC" id="fig|44252.3.peg.6327"/>
<dbReference type="GeneID" id="77012451"/>
<dbReference type="HOGENOM" id="CLU_200492_0_0_9"/>
<sequence>MIDIVLLLLMLMAFGVWRDQEAMREEPPINRWFSYGMMAVSLGILLYTMLSPQLFYPSEWLGKVLRPLVPFP</sequence>
<accession>A0A090YH43</accession>
<proteinExistence type="predicted"/>
<reference evidence="2 3" key="1">
    <citation type="submission" date="2014-04" db="EMBL/GenBank/DDBJ databases">
        <authorList>
            <person name="Bishop-Lilly K.A."/>
            <person name="Broomall S.M."/>
            <person name="Chain P.S."/>
            <person name="Chertkov O."/>
            <person name="Coyne S.R."/>
            <person name="Daligault H.E."/>
            <person name="Davenport K.W."/>
            <person name="Erkkila T."/>
            <person name="Frey K.G."/>
            <person name="Gibbons H.S."/>
            <person name="Gu W."/>
            <person name="Jaissle J."/>
            <person name="Johnson S.L."/>
            <person name="Koroleva G.I."/>
            <person name="Ladner J.T."/>
            <person name="Lo C.-C."/>
            <person name="Minogue T.D."/>
            <person name="Munk C."/>
            <person name="Palacios G.F."/>
            <person name="Redden C.L."/>
            <person name="Rosenzweig C.N."/>
            <person name="Scholz M.B."/>
            <person name="Teshima H."/>
            <person name="Xu Y."/>
        </authorList>
    </citation>
    <scope>NUCLEOTIDE SEQUENCE [LARGE SCALE GENOMIC DNA]</scope>
    <source>
        <strain evidence="2 3">8244</strain>
    </source>
</reference>
<protein>
    <submittedName>
        <fullName evidence="2">Uncharacterized protein</fullName>
    </submittedName>
</protein>
<comment type="caution">
    <text evidence="2">The sequence shown here is derived from an EMBL/GenBank/DDBJ whole genome shotgun (WGS) entry which is preliminary data.</text>
</comment>
<dbReference type="RefSeq" id="WP_036619150.1">
    <property type="nucleotide sequence ID" value="NZ_BOSD01000002.1"/>
</dbReference>
<organism evidence="2 3">
    <name type="scientific">Paenibacillus macerans</name>
    <name type="common">Bacillus macerans</name>
    <dbReference type="NCBI Taxonomy" id="44252"/>
    <lineage>
        <taxon>Bacteria</taxon>
        <taxon>Bacillati</taxon>
        <taxon>Bacillota</taxon>
        <taxon>Bacilli</taxon>
        <taxon>Bacillales</taxon>
        <taxon>Paenibacillaceae</taxon>
        <taxon>Paenibacillus</taxon>
    </lineage>
</organism>
<keyword evidence="1" id="KW-1133">Transmembrane helix</keyword>
<dbReference type="AlphaFoldDB" id="A0A090YH43"/>
<dbReference type="Proteomes" id="UP000029278">
    <property type="component" value="Unassembled WGS sequence"/>
</dbReference>
<dbReference type="EMBL" id="JMQA01000056">
    <property type="protein sequence ID" value="KFM91545.1"/>
    <property type="molecule type" value="Genomic_DNA"/>
</dbReference>
<dbReference type="STRING" id="44252.DJ90_6633"/>
<keyword evidence="3" id="KW-1185">Reference proteome</keyword>
<evidence type="ECO:0000256" key="1">
    <source>
        <dbReference type="SAM" id="Phobius"/>
    </source>
</evidence>